<dbReference type="Proteomes" id="UP001153076">
    <property type="component" value="Unassembled WGS sequence"/>
</dbReference>
<name>A0A9Q1GI27_9CARY</name>
<accession>A0A9Q1GI27</accession>
<dbReference type="AlphaFoldDB" id="A0A9Q1GI27"/>
<evidence type="ECO:0000313" key="2">
    <source>
        <dbReference type="EMBL" id="KAJ8419505.1"/>
    </source>
</evidence>
<proteinExistence type="predicted"/>
<organism evidence="2 3">
    <name type="scientific">Carnegiea gigantea</name>
    <dbReference type="NCBI Taxonomy" id="171969"/>
    <lineage>
        <taxon>Eukaryota</taxon>
        <taxon>Viridiplantae</taxon>
        <taxon>Streptophyta</taxon>
        <taxon>Embryophyta</taxon>
        <taxon>Tracheophyta</taxon>
        <taxon>Spermatophyta</taxon>
        <taxon>Magnoliopsida</taxon>
        <taxon>eudicotyledons</taxon>
        <taxon>Gunneridae</taxon>
        <taxon>Pentapetalae</taxon>
        <taxon>Caryophyllales</taxon>
        <taxon>Cactineae</taxon>
        <taxon>Cactaceae</taxon>
        <taxon>Cactoideae</taxon>
        <taxon>Echinocereeae</taxon>
        <taxon>Carnegiea</taxon>
    </lineage>
</organism>
<evidence type="ECO:0000256" key="1">
    <source>
        <dbReference type="SAM" id="MobiDB-lite"/>
    </source>
</evidence>
<dbReference type="SUPFAM" id="SSF56219">
    <property type="entry name" value="DNase I-like"/>
    <property type="match status" value="2"/>
</dbReference>
<comment type="caution">
    <text evidence="2">The sequence shown here is derived from an EMBL/GenBank/DDBJ whole genome shotgun (WGS) entry which is preliminary data.</text>
</comment>
<dbReference type="Gene3D" id="3.60.10.10">
    <property type="entry name" value="Endonuclease/exonuclease/phosphatase"/>
    <property type="match status" value="1"/>
</dbReference>
<dbReference type="InterPro" id="IPR036691">
    <property type="entry name" value="Endo/exonu/phosph_ase_sf"/>
</dbReference>
<gene>
    <name evidence="2" type="ORF">Cgig2_021432</name>
</gene>
<protein>
    <submittedName>
        <fullName evidence="2">Uncharacterized protein</fullName>
    </submittedName>
</protein>
<feature type="compositionally biased region" description="Polar residues" evidence="1">
    <location>
        <begin position="1"/>
        <end position="14"/>
    </location>
</feature>
<reference evidence="2" key="1">
    <citation type="submission" date="2022-04" db="EMBL/GenBank/DDBJ databases">
        <title>Carnegiea gigantea Genome sequencing and assembly v2.</title>
        <authorList>
            <person name="Copetti D."/>
            <person name="Sanderson M.J."/>
            <person name="Burquez A."/>
            <person name="Wojciechowski M.F."/>
        </authorList>
    </citation>
    <scope>NUCLEOTIDE SEQUENCE</scope>
    <source>
        <strain evidence="2">SGP5-SGP5p</strain>
        <tissue evidence="2">Aerial part</tissue>
    </source>
</reference>
<dbReference type="EMBL" id="JAKOGI010005017">
    <property type="protein sequence ID" value="KAJ8419505.1"/>
    <property type="molecule type" value="Genomic_DNA"/>
</dbReference>
<feature type="region of interest" description="Disordered" evidence="1">
    <location>
        <begin position="1"/>
        <end position="23"/>
    </location>
</feature>
<dbReference type="PANTHER" id="PTHR33710">
    <property type="entry name" value="BNAC02G09200D PROTEIN"/>
    <property type="match status" value="1"/>
</dbReference>
<keyword evidence="3" id="KW-1185">Reference proteome</keyword>
<dbReference type="OrthoDB" id="1750912at2759"/>
<dbReference type="PANTHER" id="PTHR33710:SF78">
    <property type="entry name" value="ENDONUCLEASE_EXONUCLEASE_PHOSPHATASE DOMAIN-CONTAINING PROTEIN"/>
    <property type="match status" value="1"/>
</dbReference>
<evidence type="ECO:0000313" key="3">
    <source>
        <dbReference type="Proteomes" id="UP001153076"/>
    </source>
</evidence>
<sequence>MQGHDSFTQKQSKGNSRHIVRDDDGLQHHGFDAVSRVLQDYYSSLPGKPTLGAPLDPTLAPPLGRAFMGSLCSWNIWGLNWPNKQEDLKVFLHTYNVDFIGLLETKVKVAKVDSIEPPHHGSYYSWTNKKVWSRIDRAFINTLWNDQANFTQAKYLPQSLSDHTPLMLQITASPKPRPSF</sequence>